<evidence type="ECO:0000313" key="6">
    <source>
        <dbReference type="EMBL" id="WZN62070.1"/>
    </source>
</evidence>
<evidence type="ECO:0000259" key="5">
    <source>
        <dbReference type="Pfam" id="PF08669"/>
    </source>
</evidence>
<proteinExistence type="inferred from homology"/>
<gene>
    <name evidence="6" type="ORF">HKI87_05g36060</name>
</gene>
<dbReference type="InterPro" id="IPR013977">
    <property type="entry name" value="GcvT_C"/>
</dbReference>
<dbReference type="InterPro" id="IPR006222">
    <property type="entry name" value="GCVT_N"/>
</dbReference>
<accession>A0AAX4P7R8</accession>
<dbReference type="Pfam" id="PF08669">
    <property type="entry name" value="GCV_T_C"/>
    <property type="match status" value="1"/>
</dbReference>
<evidence type="ECO:0000256" key="1">
    <source>
        <dbReference type="ARBA" id="ARBA00008609"/>
    </source>
</evidence>
<organism evidence="6 7">
    <name type="scientific">Chloropicon roscoffensis</name>
    <dbReference type="NCBI Taxonomy" id="1461544"/>
    <lineage>
        <taxon>Eukaryota</taxon>
        <taxon>Viridiplantae</taxon>
        <taxon>Chlorophyta</taxon>
        <taxon>Chloropicophyceae</taxon>
        <taxon>Chloropicales</taxon>
        <taxon>Chloropicaceae</taxon>
        <taxon>Chloropicon</taxon>
    </lineage>
</organism>
<feature type="compositionally biased region" description="Basic residues" evidence="3">
    <location>
        <begin position="42"/>
        <end position="56"/>
    </location>
</feature>
<comment type="similarity">
    <text evidence="1">Belongs to the GcvT family.</text>
</comment>
<dbReference type="InterPro" id="IPR027266">
    <property type="entry name" value="TrmE/GcvT-like"/>
</dbReference>
<keyword evidence="7" id="KW-1185">Reference proteome</keyword>
<dbReference type="NCBIfam" id="TIGR03317">
    <property type="entry name" value="ygfZ_signature"/>
    <property type="match status" value="1"/>
</dbReference>
<protein>
    <submittedName>
        <fullName evidence="6">YgfZ-like folate-binding protein</fullName>
    </submittedName>
</protein>
<reference evidence="6 7" key="1">
    <citation type="submission" date="2024-03" db="EMBL/GenBank/DDBJ databases">
        <title>Complete genome sequence of the green alga Chloropicon roscoffensis RCC1871.</title>
        <authorList>
            <person name="Lemieux C."/>
            <person name="Pombert J.-F."/>
            <person name="Otis C."/>
            <person name="Turmel M."/>
        </authorList>
    </citation>
    <scope>NUCLEOTIDE SEQUENCE [LARGE SCALE GENOMIC DNA]</scope>
    <source>
        <strain evidence="6 7">RCC1871</strain>
    </source>
</reference>
<dbReference type="EMBL" id="CP151505">
    <property type="protein sequence ID" value="WZN62070.1"/>
    <property type="molecule type" value="Genomic_DNA"/>
</dbReference>
<dbReference type="Gene3D" id="3.30.1360.120">
    <property type="entry name" value="Probable tRNA modification gtpase trme, domain 1"/>
    <property type="match status" value="1"/>
</dbReference>
<dbReference type="Proteomes" id="UP001472866">
    <property type="component" value="Chromosome 05"/>
</dbReference>
<dbReference type="PANTHER" id="PTHR43757">
    <property type="entry name" value="AMINOMETHYLTRANSFERASE"/>
    <property type="match status" value="1"/>
</dbReference>
<evidence type="ECO:0000256" key="2">
    <source>
        <dbReference type="ARBA" id="ARBA00022946"/>
    </source>
</evidence>
<feature type="compositionally biased region" description="Acidic residues" evidence="3">
    <location>
        <begin position="436"/>
        <end position="449"/>
    </location>
</feature>
<name>A0AAX4P7R8_9CHLO</name>
<dbReference type="InterPro" id="IPR017703">
    <property type="entry name" value="YgfZ/GCV_T_CS"/>
</dbReference>
<evidence type="ECO:0000313" key="7">
    <source>
        <dbReference type="Proteomes" id="UP001472866"/>
    </source>
</evidence>
<dbReference type="AlphaFoldDB" id="A0AAX4P7R8"/>
<evidence type="ECO:0000256" key="3">
    <source>
        <dbReference type="SAM" id="MobiDB-lite"/>
    </source>
</evidence>
<feature type="compositionally biased region" description="Basic and acidic residues" evidence="3">
    <location>
        <begin position="450"/>
        <end position="466"/>
    </location>
</feature>
<sequence length="475" mass="50575">MMPIAIMPCGAAGTTTTTTVGCGAPAHRRGRSGWIPRPPSQGRRRPAAVKTERRRSSRHLVRSLDLEPLDVDGWGETTLREAQEATGAVFDAGTTVPIRFEGEEVVSEADLLSQDRCVFCDLSDASVLQVRGEDRLAFLHNQSTASVEGVETGRVVETAFVTAKAGMIDAASLLVQKQSVLVLASAGGAARLAAHLEKHIFPRDDIVVSDVSSNLSVFSLLGSGSTAVMERLGLAHDLGQNRQVLVSFQGYPLCIARATGLGVPGYTWIVDKTIAVEAWELLLGLENTAPIGSAAYEALRIEVGRPKMGSELTEDWNPLEAGLLGRCLDVEKGCSIGQEVIKRVHAKNGITRRLWGLSSEGLLQEGENILHEGKKVGTVTSACEVAGGGSVALGYVRTRVAGAPFSAEGKALSVGGVVATGASLTYTDYPTALGEGEGEEEGGEEEGGEEEARRRKQEEMKARMEEWLEQQSKNK</sequence>
<feature type="region of interest" description="Disordered" evidence="3">
    <location>
        <begin position="428"/>
        <end position="475"/>
    </location>
</feature>
<dbReference type="Pfam" id="PF01571">
    <property type="entry name" value="GCV_T"/>
    <property type="match status" value="1"/>
</dbReference>
<dbReference type="GO" id="GO:0005739">
    <property type="term" value="C:mitochondrion"/>
    <property type="evidence" value="ECO:0007669"/>
    <property type="project" value="TreeGrafter"/>
</dbReference>
<feature type="domain" description="GCVT N-terminal" evidence="4">
    <location>
        <begin position="85"/>
        <end position="323"/>
    </location>
</feature>
<feature type="region of interest" description="Disordered" evidence="3">
    <location>
        <begin position="20"/>
        <end position="56"/>
    </location>
</feature>
<evidence type="ECO:0000259" key="4">
    <source>
        <dbReference type="Pfam" id="PF01571"/>
    </source>
</evidence>
<feature type="domain" description="Aminomethyltransferase C-terminal" evidence="5">
    <location>
        <begin position="352"/>
        <end position="403"/>
    </location>
</feature>
<keyword evidence="2" id="KW-0809">Transit peptide</keyword>
<dbReference type="PANTHER" id="PTHR43757:SF14">
    <property type="entry name" value="GLYCINE CLEAVAGE T-PROTEIN FAMILY"/>
    <property type="match status" value="1"/>
</dbReference>
<dbReference type="SUPFAM" id="SSF103025">
    <property type="entry name" value="Folate-binding domain"/>
    <property type="match status" value="1"/>
</dbReference>
<dbReference type="InterPro" id="IPR028896">
    <property type="entry name" value="GcvT/YgfZ/DmdA"/>
</dbReference>